<dbReference type="WBParaSite" id="Csp11.Scaffold630.g20910.t2">
    <property type="protein sequence ID" value="Csp11.Scaffold630.g20910.t2"/>
    <property type="gene ID" value="Csp11.Scaffold630.g20910"/>
</dbReference>
<reference evidence="2" key="1">
    <citation type="submission" date="2016-11" db="UniProtKB">
        <authorList>
            <consortium name="WormBaseParasite"/>
        </authorList>
    </citation>
    <scope>IDENTIFICATION</scope>
</reference>
<name>A0A1I7UZJ8_9PELO</name>
<protein>
    <submittedName>
        <fullName evidence="2">F-box domain-containing protein</fullName>
    </submittedName>
</protein>
<proteinExistence type="predicted"/>
<sequence length="352" mass="41274">MIPQFPLLNVTDVVFDEILSQLELNEIFNLSICSLKTADIVRCHLRKSIRYPLFVDTKEKNGITFGFIREKERVNMMSIRHEELYTNQKEFEEVNIKAMKLNVCKYQDHYSFFVYPEDEPVLFFFKSINCELIFQDAFSLVLSHIADLFREYIKILYCNSPWMMSCIGLQNSGSLWMTYAGGDECEEFVKLSDYELETSIKTGGLQLCSYLSKDYNFALTREYEYVRVERAPEARSYDVLDVAVRSKEVVFDQSDLVSKSLNNIFKIWLENRIDRLKFLSIRMKSYKEFLAFIGMEHRISDTTEEVNYKSYTGELYQLSPGKRLRRDDGVIASFSYDPNTQILNFGVVDVVN</sequence>
<dbReference type="AlphaFoldDB" id="A0A1I7UZJ8"/>
<evidence type="ECO:0000313" key="1">
    <source>
        <dbReference type="Proteomes" id="UP000095282"/>
    </source>
</evidence>
<organism evidence="1 2">
    <name type="scientific">Caenorhabditis tropicalis</name>
    <dbReference type="NCBI Taxonomy" id="1561998"/>
    <lineage>
        <taxon>Eukaryota</taxon>
        <taxon>Metazoa</taxon>
        <taxon>Ecdysozoa</taxon>
        <taxon>Nematoda</taxon>
        <taxon>Chromadorea</taxon>
        <taxon>Rhabditida</taxon>
        <taxon>Rhabditina</taxon>
        <taxon>Rhabditomorpha</taxon>
        <taxon>Rhabditoidea</taxon>
        <taxon>Rhabditidae</taxon>
        <taxon>Peloderinae</taxon>
        <taxon>Caenorhabditis</taxon>
    </lineage>
</organism>
<dbReference type="PANTHER" id="PTHR21503">
    <property type="entry name" value="F-BOX-CONTAINING HYPOTHETICAL PROTEIN C.ELEGANS"/>
    <property type="match status" value="1"/>
</dbReference>
<accession>A0A1I7UZJ8</accession>
<dbReference type="PANTHER" id="PTHR21503:SF8">
    <property type="entry name" value="F-BOX ASSOCIATED DOMAIN-CONTAINING PROTEIN-RELATED"/>
    <property type="match status" value="1"/>
</dbReference>
<keyword evidence="1" id="KW-1185">Reference proteome</keyword>
<evidence type="ECO:0000313" key="2">
    <source>
        <dbReference type="WBParaSite" id="Csp11.Scaffold630.g20910.t2"/>
    </source>
</evidence>
<dbReference type="Proteomes" id="UP000095282">
    <property type="component" value="Unplaced"/>
</dbReference>